<dbReference type="GO" id="GO:0046306">
    <property type="term" value="P:alkanesulfonate catabolic process"/>
    <property type="evidence" value="ECO:0007669"/>
    <property type="project" value="TreeGrafter"/>
</dbReference>
<evidence type="ECO:0000313" key="7">
    <source>
        <dbReference type="Proteomes" id="UP000199025"/>
    </source>
</evidence>
<reference evidence="6 7" key="1">
    <citation type="submission" date="2016-10" db="EMBL/GenBank/DDBJ databases">
        <authorList>
            <person name="de Groot N.N."/>
        </authorList>
    </citation>
    <scope>NUCLEOTIDE SEQUENCE [LARGE SCALE GENOMIC DNA]</scope>
    <source>
        <strain evidence="6 7">DSM 44468</strain>
    </source>
</reference>
<keyword evidence="7" id="KW-1185">Reference proteome</keyword>
<gene>
    <name evidence="6" type="ORF">SAMN05421835_103303</name>
</gene>
<dbReference type="GO" id="GO:0008726">
    <property type="term" value="F:alkanesulfonate monooxygenase activity"/>
    <property type="evidence" value="ECO:0007669"/>
    <property type="project" value="TreeGrafter"/>
</dbReference>
<evidence type="ECO:0000256" key="2">
    <source>
        <dbReference type="ARBA" id="ARBA00022643"/>
    </source>
</evidence>
<dbReference type="EMBL" id="FORP01000003">
    <property type="protein sequence ID" value="SFJ17321.1"/>
    <property type="molecule type" value="Genomic_DNA"/>
</dbReference>
<sequence>MKLGLQIPDFTWPNGPAKLGAELAGVARAADEAGFEYLAVMDHFFQIPAVGPVENDMLEAYTTLGYLAAHTERVKLLTVITGVIYRLPGVLGKAVTTLDVLSGGRAMLGIGAGWNEEESRGLGFPFPSTKERFDMLEEALRYLHQLFSDDDGPFEGDYISAERMMNVPAPLTKPRPPIMIGGSGEKKTLRFVAKYGDACNIFNSPELERKLDVLRGHCEAEGRNYDEITKTVYHRLDIGSKGEKSEEFLTELRRLSALGVDAVIGSCPTVPDTKPFEIFANEIIPEAAKL</sequence>
<accession>A0A1I3P7E3</accession>
<dbReference type="InterPro" id="IPR036661">
    <property type="entry name" value="Luciferase-like_sf"/>
</dbReference>
<dbReference type="NCBIfam" id="TIGR03560">
    <property type="entry name" value="F420_Rv1855c"/>
    <property type="match status" value="1"/>
</dbReference>
<dbReference type="SUPFAM" id="SSF51679">
    <property type="entry name" value="Bacterial luciferase-like"/>
    <property type="match status" value="1"/>
</dbReference>
<dbReference type="PANTHER" id="PTHR42847:SF8">
    <property type="entry name" value="CONSERVED PROTEIN"/>
    <property type="match status" value="1"/>
</dbReference>
<organism evidence="6 7">
    <name type="scientific">Amycolatopsis sacchari</name>
    <dbReference type="NCBI Taxonomy" id="115433"/>
    <lineage>
        <taxon>Bacteria</taxon>
        <taxon>Bacillati</taxon>
        <taxon>Actinomycetota</taxon>
        <taxon>Actinomycetes</taxon>
        <taxon>Pseudonocardiales</taxon>
        <taxon>Pseudonocardiaceae</taxon>
        <taxon>Amycolatopsis</taxon>
    </lineage>
</organism>
<dbReference type="InterPro" id="IPR019952">
    <property type="entry name" value="F420_OxRdatse_Rv1855c_pred"/>
</dbReference>
<feature type="domain" description="Luciferase-like" evidence="5">
    <location>
        <begin position="6"/>
        <end position="239"/>
    </location>
</feature>
<dbReference type="InterPro" id="IPR050172">
    <property type="entry name" value="SsuD_RutA_monooxygenase"/>
</dbReference>
<keyword evidence="2" id="KW-0288">FMN</keyword>
<evidence type="ECO:0000256" key="3">
    <source>
        <dbReference type="ARBA" id="ARBA00023002"/>
    </source>
</evidence>
<name>A0A1I3P7E3_9PSEU</name>
<dbReference type="Proteomes" id="UP000199025">
    <property type="component" value="Unassembled WGS sequence"/>
</dbReference>
<keyword evidence="4" id="KW-0503">Monooxygenase</keyword>
<dbReference type="Gene3D" id="3.20.20.30">
    <property type="entry name" value="Luciferase-like domain"/>
    <property type="match status" value="1"/>
</dbReference>
<evidence type="ECO:0000256" key="1">
    <source>
        <dbReference type="ARBA" id="ARBA00022630"/>
    </source>
</evidence>
<proteinExistence type="predicted"/>
<dbReference type="AlphaFoldDB" id="A0A1I3P7E3"/>
<dbReference type="Pfam" id="PF00296">
    <property type="entry name" value="Bac_luciferase"/>
    <property type="match status" value="1"/>
</dbReference>
<evidence type="ECO:0000259" key="5">
    <source>
        <dbReference type="Pfam" id="PF00296"/>
    </source>
</evidence>
<dbReference type="InterPro" id="IPR011251">
    <property type="entry name" value="Luciferase-like_dom"/>
</dbReference>
<keyword evidence="1" id="KW-0285">Flavoprotein</keyword>
<dbReference type="STRING" id="115433.SAMN05421835_103303"/>
<dbReference type="OrthoDB" id="4029802at2"/>
<evidence type="ECO:0000256" key="4">
    <source>
        <dbReference type="ARBA" id="ARBA00023033"/>
    </source>
</evidence>
<dbReference type="RefSeq" id="WP_091505117.1">
    <property type="nucleotide sequence ID" value="NZ_CBDQZW010000080.1"/>
</dbReference>
<keyword evidence="3" id="KW-0560">Oxidoreductase</keyword>
<dbReference type="PANTHER" id="PTHR42847">
    <property type="entry name" value="ALKANESULFONATE MONOOXYGENASE"/>
    <property type="match status" value="1"/>
</dbReference>
<evidence type="ECO:0000313" key="6">
    <source>
        <dbReference type="EMBL" id="SFJ17321.1"/>
    </source>
</evidence>
<protein>
    <submittedName>
        <fullName evidence="6">Probable F420-dependent oxidoreductase, Rv1855c family</fullName>
    </submittedName>
</protein>